<dbReference type="OrthoDB" id="3579049at2"/>
<reference evidence="1 2" key="1">
    <citation type="submission" date="2019-03" db="EMBL/GenBank/DDBJ databases">
        <title>Genomic Encyclopedia of Type Strains, Phase IV (KMG-IV): sequencing the most valuable type-strain genomes for metagenomic binning, comparative biology and taxonomic classification.</title>
        <authorList>
            <person name="Goeker M."/>
        </authorList>
    </citation>
    <scope>NUCLEOTIDE SEQUENCE [LARGE SCALE GENOMIC DNA]</scope>
    <source>
        <strain evidence="1 2">DSM 45361</strain>
    </source>
</reference>
<dbReference type="Proteomes" id="UP000295444">
    <property type="component" value="Unassembled WGS sequence"/>
</dbReference>
<organism evidence="1 2">
    <name type="scientific">Labedaea rhizosphaerae</name>
    <dbReference type="NCBI Taxonomy" id="598644"/>
    <lineage>
        <taxon>Bacteria</taxon>
        <taxon>Bacillati</taxon>
        <taxon>Actinomycetota</taxon>
        <taxon>Actinomycetes</taxon>
        <taxon>Pseudonocardiales</taxon>
        <taxon>Pseudonocardiaceae</taxon>
        <taxon>Labedaea</taxon>
    </lineage>
</organism>
<dbReference type="EMBL" id="SNXZ01000006">
    <property type="protein sequence ID" value="TDP93909.1"/>
    <property type="molecule type" value="Genomic_DNA"/>
</dbReference>
<name>A0A4R6S2P8_LABRH</name>
<gene>
    <name evidence="1" type="ORF">EV186_106303</name>
</gene>
<evidence type="ECO:0000313" key="2">
    <source>
        <dbReference type="Proteomes" id="UP000295444"/>
    </source>
</evidence>
<evidence type="ECO:0000313" key="1">
    <source>
        <dbReference type="EMBL" id="TDP93909.1"/>
    </source>
</evidence>
<protein>
    <submittedName>
        <fullName evidence="1">Uncharacterized protein</fullName>
    </submittedName>
</protein>
<accession>A0A4R6S2P8</accession>
<dbReference type="RefSeq" id="WP_133852897.1">
    <property type="nucleotide sequence ID" value="NZ_SNXZ01000006.1"/>
</dbReference>
<proteinExistence type="predicted"/>
<keyword evidence="2" id="KW-1185">Reference proteome</keyword>
<comment type="caution">
    <text evidence="1">The sequence shown here is derived from an EMBL/GenBank/DDBJ whole genome shotgun (WGS) entry which is preliminary data.</text>
</comment>
<sequence length="133" mass="15055">MAARKQTQVSVSLRAAVLRSLDRLDAVAAGTSSPTQARAELSRLTDGWRLLLQVHRSDENSRCVACPHRLRGRRWPCQVWRLAHRHLIGDGQRRGERHRPGFRRTMAQDLPGELTMELPIIAADGPQPVHRCE</sequence>
<dbReference type="AlphaFoldDB" id="A0A4R6S2P8"/>